<proteinExistence type="predicted"/>
<dbReference type="Gene3D" id="2.60.40.10">
    <property type="entry name" value="Immunoglobulins"/>
    <property type="match status" value="2"/>
</dbReference>
<evidence type="ECO:0000313" key="4">
    <source>
        <dbReference type="Proteomes" id="UP001152798"/>
    </source>
</evidence>
<dbReference type="EMBL" id="OV725079">
    <property type="protein sequence ID" value="CAH1396591.1"/>
    <property type="molecule type" value="Genomic_DNA"/>
</dbReference>
<keyword evidence="4" id="KW-1185">Reference proteome</keyword>
<evidence type="ECO:0000313" key="3">
    <source>
        <dbReference type="EMBL" id="CAH1396591.1"/>
    </source>
</evidence>
<dbReference type="Pfam" id="PF07679">
    <property type="entry name" value="I-set"/>
    <property type="match status" value="1"/>
</dbReference>
<dbReference type="SUPFAM" id="SSF49265">
    <property type="entry name" value="Fibronectin type III"/>
    <property type="match status" value="1"/>
</dbReference>
<dbReference type="SUPFAM" id="SSF48726">
    <property type="entry name" value="Immunoglobulin"/>
    <property type="match status" value="1"/>
</dbReference>
<dbReference type="InterPro" id="IPR013783">
    <property type="entry name" value="Ig-like_fold"/>
</dbReference>
<organism evidence="3 4">
    <name type="scientific">Nezara viridula</name>
    <name type="common">Southern green stink bug</name>
    <name type="synonym">Cimex viridulus</name>
    <dbReference type="NCBI Taxonomy" id="85310"/>
    <lineage>
        <taxon>Eukaryota</taxon>
        <taxon>Metazoa</taxon>
        <taxon>Ecdysozoa</taxon>
        <taxon>Arthropoda</taxon>
        <taxon>Hexapoda</taxon>
        <taxon>Insecta</taxon>
        <taxon>Pterygota</taxon>
        <taxon>Neoptera</taxon>
        <taxon>Paraneoptera</taxon>
        <taxon>Hemiptera</taxon>
        <taxon>Heteroptera</taxon>
        <taxon>Panheteroptera</taxon>
        <taxon>Pentatomomorpha</taxon>
        <taxon>Pentatomoidea</taxon>
        <taxon>Pentatomidae</taxon>
        <taxon>Pentatominae</taxon>
        <taxon>Nezara</taxon>
    </lineage>
</organism>
<dbReference type="Proteomes" id="UP001152798">
    <property type="component" value="Chromosome 3"/>
</dbReference>
<dbReference type="InterPro" id="IPR036116">
    <property type="entry name" value="FN3_sf"/>
</dbReference>
<protein>
    <recommendedName>
        <fullName evidence="2">Immunoglobulin I-set domain-containing protein</fullName>
    </recommendedName>
</protein>
<keyword evidence="1" id="KW-0472">Membrane</keyword>
<feature type="transmembrane region" description="Helical" evidence="1">
    <location>
        <begin position="70"/>
        <end position="97"/>
    </location>
</feature>
<dbReference type="AlphaFoldDB" id="A0A9P0H771"/>
<reference evidence="3" key="1">
    <citation type="submission" date="2022-01" db="EMBL/GenBank/DDBJ databases">
        <authorList>
            <person name="King R."/>
        </authorList>
    </citation>
    <scope>NUCLEOTIDE SEQUENCE</scope>
</reference>
<accession>A0A9P0H771</accession>
<dbReference type="InterPro" id="IPR013098">
    <property type="entry name" value="Ig_I-set"/>
</dbReference>
<evidence type="ECO:0000259" key="2">
    <source>
        <dbReference type="Pfam" id="PF07679"/>
    </source>
</evidence>
<keyword evidence="1" id="KW-1133">Transmembrane helix</keyword>
<dbReference type="InterPro" id="IPR036179">
    <property type="entry name" value="Ig-like_dom_sf"/>
</dbReference>
<name>A0A9P0H771_NEZVI</name>
<gene>
    <name evidence="3" type="ORF">NEZAVI_LOCUS6632</name>
</gene>
<evidence type="ECO:0000256" key="1">
    <source>
        <dbReference type="SAM" id="Phobius"/>
    </source>
</evidence>
<keyword evidence="1" id="KW-0812">Transmembrane</keyword>
<sequence length="270" mass="31045">MRLENTERMRMENRGSRYTLIIRDVVEADLITYTCQADNSQGKTKKDIVLSEENAYSYSFRRRNRFKEELLCGLRAELVALIFSTAVCATLASLAAFNAVSSCSSFYEHSLQMRYPLIAIRLNAMDKSEKKNGSNTWGGWYQAGPLLHVATSLWPILVVSRTLEYSILFAWRYAALFVKGMPHPMQFRSQKSSEEKDSFNISWSVISYSPIESYRLYYRKADGGEQLYSSPPTRKTPKKVSTYKYMLIAHQLERLDINQFPIRATKGANT</sequence>
<feature type="domain" description="Immunoglobulin I-set" evidence="2">
    <location>
        <begin position="3"/>
        <end position="50"/>
    </location>
</feature>